<proteinExistence type="predicted"/>
<evidence type="ECO:0000259" key="2">
    <source>
        <dbReference type="PROSITE" id="PS51910"/>
    </source>
</evidence>
<dbReference type="PhylomeDB" id="A0A068UAS3"/>
<dbReference type="InterPro" id="IPR017853">
    <property type="entry name" value="GH"/>
</dbReference>
<dbReference type="AlphaFoldDB" id="A0A068UAS3"/>
<dbReference type="SUPFAM" id="SSF51445">
    <property type="entry name" value="(Trans)glycosidases"/>
    <property type="match status" value="1"/>
</dbReference>
<keyword evidence="1" id="KW-0472">Membrane</keyword>
<dbReference type="InterPro" id="IPR001223">
    <property type="entry name" value="Glyco_hydro18_cat"/>
</dbReference>
<keyword evidence="1" id="KW-0812">Transmembrane</keyword>
<keyword evidence="4" id="KW-1185">Reference proteome</keyword>
<dbReference type="InParanoid" id="A0A068UAS3"/>
<accession>A0A068UAS3</accession>
<dbReference type="PROSITE" id="PS51910">
    <property type="entry name" value="GH18_2"/>
    <property type="match status" value="1"/>
</dbReference>
<dbReference type="Gene3D" id="3.20.20.80">
    <property type="entry name" value="Glycosidases"/>
    <property type="match status" value="1"/>
</dbReference>
<dbReference type="PANTHER" id="PTHR46476:SF9">
    <property type="entry name" value="GH18 DOMAIN-CONTAINING PROTEIN"/>
    <property type="match status" value="1"/>
</dbReference>
<dbReference type="GO" id="GO:0005975">
    <property type="term" value="P:carbohydrate metabolic process"/>
    <property type="evidence" value="ECO:0007669"/>
    <property type="project" value="InterPro"/>
</dbReference>
<feature type="transmembrane region" description="Helical" evidence="1">
    <location>
        <begin position="147"/>
        <end position="164"/>
    </location>
</feature>
<dbReference type="OMA" id="WISNAFT"/>
<dbReference type="InterPro" id="IPR000677">
    <property type="entry name" value="Chitinase-like"/>
</dbReference>
<evidence type="ECO:0000313" key="3">
    <source>
        <dbReference type="EMBL" id="CDP04708.1"/>
    </source>
</evidence>
<dbReference type="PANTHER" id="PTHR46476">
    <property type="entry name" value="CHITINASE 2-LIKE"/>
    <property type="match status" value="1"/>
</dbReference>
<name>A0A068UAS3_COFCA</name>
<organism evidence="3 4">
    <name type="scientific">Coffea canephora</name>
    <name type="common">Robusta coffee</name>
    <dbReference type="NCBI Taxonomy" id="49390"/>
    <lineage>
        <taxon>Eukaryota</taxon>
        <taxon>Viridiplantae</taxon>
        <taxon>Streptophyta</taxon>
        <taxon>Embryophyta</taxon>
        <taxon>Tracheophyta</taxon>
        <taxon>Spermatophyta</taxon>
        <taxon>Magnoliopsida</taxon>
        <taxon>eudicotyledons</taxon>
        <taxon>Gunneridae</taxon>
        <taxon>Pentapetalae</taxon>
        <taxon>asterids</taxon>
        <taxon>lamiids</taxon>
        <taxon>Gentianales</taxon>
        <taxon>Rubiaceae</taxon>
        <taxon>Ixoroideae</taxon>
        <taxon>Gardenieae complex</taxon>
        <taxon>Bertiereae - Coffeeae clade</taxon>
        <taxon>Coffeeae</taxon>
        <taxon>Coffea</taxon>
    </lineage>
</organism>
<dbReference type="STRING" id="49390.A0A068UAS3"/>
<dbReference type="Proteomes" id="UP000295252">
    <property type="component" value="Chromosome IX"/>
</dbReference>
<evidence type="ECO:0000256" key="1">
    <source>
        <dbReference type="SAM" id="Phobius"/>
    </source>
</evidence>
<dbReference type="OrthoDB" id="3012298at2759"/>
<gene>
    <name evidence="3" type="ORF">GSCOC_T00018772001</name>
</gene>
<dbReference type="Gramene" id="CDP04708">
    <property type="protein sequence ID" value="CDP04708"/>
    <property type="gene ID" value="GSCOC_T00018772001"/>
</dbReference>
<feature type="domain" description="GH18" evidence="2">
    <location>
        <begin position="1"/>
        <end position="210"/>
    </location>
</feature>
<dbReference type="PRINTS" id="PR00551">
    <property type="entry name" value="2SGLOBULIN"/>
</dbReference>
<reference evidence="4" key="1">
    <citation type="journal article" date="2014" name="Science">
        <title>The coffee genome provides insight into the convergent evolution of caffeine biosynthesis.</title>
        <authorList>
            <person name="Denoeud F."/>
            <person name="Carretero-Paulet L."/>
            <person name="Dereeper A."/>
            <person name="Droc G."/>
            <person name="Guyot R."/>
            <person name="Pietrella M."/>
            <person name="Zheng C."/>
            <person name="Alberti A."/>
            <person name="Anthony F."/>
            <person name="Aprea G."/>
            <person name="Aury J.M."/>
            <person name="Bento P."/>
            <person name="Bernard M."/>
            <person name="Bocs S."/>
            <person name="Campa C."/>
            <person name="Cenci A."/>
            <person name="Combes M.C."/>
            <person name="Crouzillat D."/>
            <person name="Da Silva C."/>
            <person name="Daddiego L."/>
            <person name="De Bellis F."/>
            <person name="Dussert S."/>
            <person name="Garsmeur O."/>
            <person name="Gayraud T."/>
            <person name="Guignon V."/>
            <person name="Jahn K."/>
            <person name="Jamilloux V."/>
            <person name="Joet T."/>
            <person name="Labadie K."/>
            <person name="Lan T."/>
            <person name="Leclercq J."/>
            <person name="Lepelley M."/>
            <person name="Leroy T."/>
            <person name="Li L.T."/>
            <person name="Librado P."/>
            <person name="Lopez L."/>
            <person name="Munoz A."/>
            <person name="Noel B."/>
            <person name="Pallavicini A."/>
            <person name="Perrotta G."/>
            <person name="Poncet V."/>
            <person name="Pot D."/>
            <person name="Priyono X."/>
            <person name="Rigoreau M."/>
            <person name="Rouard M."/>
            <person name="Rozas J."/>
            <person name="Tranchant-Dubreuil C."/>
            <person name="VanBuren R."/>
            <person name="Zhang Q."/>
            <person name="Andrade A.C."/>
            <person name="Argout X."/>
            <person name="Bertrand B."/>
            <person name="de Kochko A."/>
            <person name="Graziosi G."/>
            <person name="Henry R.J."/>
            <person name="Jayarama X."/>
            <person name="Ming R."/>
            <person name="Nagai C."/>
            <person name="Rounsley S."/>
            <person name="Sankoff D."/>
            <person name="Giuliano G."/>
            <person name="Albert V.A."/>
            <person name="Wincker P."/>
            <person name="Lashermes P."/>
        </authorList>
    </citation>
    <scope>NUCLEOTIDE SEQUENCE [LARGE SCALE GENOMIC DNA]</scope>
    <source>
        <strain evidence="4">cv. DH200-94</strain>
    </source>
</reference>
<evidence type="ECO:0000313" key="4">
    <source>
        <dbReference type="Proteomes" id="UP000295252"/>
    </source>
</evidence>
<keyword evidence="1" id="KW-1133">Transmembrane helix</keyword>
<dbReference type="EMBL" id="HG739097">
    <property type="protein sequence ID" value="CDP04708.1"/>
    <property type="molecule type" value="Genomic_DNA"/>
</dbReference>
<protein>
    <recommendedName>
        <fullName evidence="2">GH18 domain-containing protein</fullName>
    </recommendedName>
</protein>
<sequence>MEYIGATGVPVRFDALPIEEGIDFHFILGFAIDADPLGKPQNGTFSPYWASTLTPKSVATRAIKAKHPNVKVMAGLSGCSIGKKALNWYIPADTQHWISNAYSSLRSMVETYHLDGIDIDNKRFGRHNDSFAYCIGELLSLFKNQSIIFFASIALFYSIVIPYIKLYKDSGDVIDYVNHQLYTHRVRTPGGYFEAFKLRTAQFDKSKVLP</sequence>